<dbReference type="Proteomes" id="UP000663829">
    <property type="component" value="Unassembled WGS sequence"/>
</dbReference>
<dbReference type="EMBL" id="CAJNOK010002835">
    <property type="protein sequence ID" value="CAF0876902.1"/>
    <property type="molecule type" value="Genomic_DNA"/>
</dbReference>
<proteinExistence type="predicted"/>
<dbReference type="Proteomes" id="UP000682733">
    <property type="component" value="Unassembled WGS sequence"/>
</dbReference>
<dbReference type="AlphaFoldDB" id="A0A814KSB7"/>
<evidence type="ECO:0000313" key="3">
    <source>
        <dbReference type="EMBL" id="CAF1056310.1"/>
    </source>
</evidence>
<evidence type="ECO:0000256" key="1">
    <source>
        <dbReference type="SAM" id="MobiDB-lite"/>
    </source>
</evidence>
<protein>
    <submittedName>
        <fullName evidence="3">Uncharacterized protein</fullName>
    </submittedName>
</protein>
<keyword evidence="6" id="KW-1185">Reference proteome</keyword>
<organism evidence="3 6">
    <name type="scientific">Didymodactylos carnosus</name>
    <dbReference type="NCBI Taxonomy" id="1234261"/>
    <lineage>
        <taxon>Eukaryota</taxon>
        <taxon>Metazoa</taxon>
        <taxon>Spiralia</taxon>
        <taxon>Gnathifera</taxon>
        <taxon>Rotifera</taxon>
        <taxon>Eurotatoria</taxon>
        <taxon>Bdelloidea</taxon>
        <taxon>Philodinida</taxon>
        <taxon>Philodinidae</taxon>
        <taxon>Didymodactylos</taxon>
    </lineage>
</organism>
<reference evidence="3" key="1">
    <citation type="submission" date="2021-02" db="EMBL/GenBank/DDBJ databases">
        <authorList>
            <person name="Nowell W R."/>
        </authorList>
    </citation>
    <scope>NUCLEOTIDE SEQUENCE</scope>
</reference>
<evidence type="ECO:0000313" key="2">
    <source>
        <dbReference type="EMBL" id="CAF0876902.1"/>
    </source>
</evidence>
<sequence length="297" mass="33745">MASSRKPLTEEELGRYAEAIMSESSDDCIQDPNFELTDSENENEFSDNSESEPNVESRETELTFETENDCITDTSNLNWISNVENLNRLVFTGSGGIQFQFSTTGPEGKITPSDISFTIIDDNASYVMHGRLSQKFPTKTTFKKISTGERTKMNRKTPSGASKRTSAASEIKDVEDNENIHEFHDQEHSISITDLDSDSSSIISDKDDNPVINENIAREAIRNDNIEYEDPNTWPIILNEKPIDDIIKNLPVQNLDELDFSNSKIVSKSQKRYASKNIFFRTLLNGEIKRREWLGFF</sequence>
<comment type="caution">
    <text evidence="3">The sequence shown here is derived from an EMBL/GenBank/DDBJ whole genome shotgun (WGS) entry which is preliminary data.</text>
</comment>
<dbReference type="OrthoDB" id="75807at2759"/>
<evidence type="ECO:0000313" key="4">
    <source>
        <dbReference type="EMBL" id="CAF3661215.1"/>
    </source>
</evidence>
<accession>A0A814KSB7</accession>
<dbReference type="EMBL" id="CAJNOQ010004372">
    <property type="protein sequence ID" value="CAF1056310.1"/>
    <property type="molecule type" value="Genomic_DNA"/>
</dbReference>
<dbReference type="EMBL" id="CAJOBA010002836">
    <property type="protein sequence ID" value="CAF3661215.1"/>
    <property type="molecule type" value="Genomic_DNA"/>
</dbReference>
<dbReference type="EMBL" id="CAJOBC010004372">
    <property type="protein sequence ID" value="CAF3825283.1"/>
    <property type="molecule type" value="Genomic_DNA"/>
</dbReference>
<evidence type="ECO:0000313" key="5">
    <source>
        <dbReference type="EMBL" id="CAF3825283.1"/>
    </source>
</evidence>
<name>A0A814KSB7_9BILA</name>
<evidence type="ECO:0000313" key="6">
    <source>
        <dbReference type="Proteomes" id="UP000663829"/>
    </source>
</evidence>
<gene>
    <name evidence="3" type="ORF">GPM918_LOCUS16547</name>
    <name evidence="2" type="ORF">OVA965_LOCUS8419</name>
    <name evidence="5" type="ORF">SRO942_LOCUS16547</name>
    <name evidence="4" type="ORF">TMI583_LOCUS8415</name>
</gene>
<dbReference type="Proteomes" id="UP000681722">
    <property type="component" value="Unassembled WGS sequence"/>
</dbReference>
<feature type="region of interest" description="Disordered" evidence="1">
    <location>
        <begin position="1"/>
        <end position="63"/>
    </location>
</feature>
<dbReference type="Proteomes" id="UP000677228">
    <property type="component" value="Unassembled WGS sequence"/>
</dbReference>
<feature type="compositionally biased region" description="Acidic residues" evidence="1">
    <location>
        <begin position="37"/>
        <end position="50"/>
    </location>
</feature>